<dbReference type="SUPFAM" id="SSF50022">
    <property type="entry name" value="ISP domain"/>
    <property type="match status" value="1"/>
</dbReference>
<dbReference type="RefSeq" id="WP_379745323.1">
    <property type="nucleotide sequence ID" value="NZ_JBHTCP010000002.1"/>
</dbReference>
<reference evidence="8" key="1">
    <citation type="journal article" date="2019" name="Int. J. Syst. Evol. Microbiol.">
        <title>The Global Catalogue of Microorganisms (GCM) 10K type strain sequencing project: providing services to taxonomists for standard genome sequencing and annotation.</title>
        <authorList>
            <consortium name="The Broad Institute Genomics Platform"/>
            <consortium name="The Broad Institute Genome Sequencing Center for Infectious Disease"/>
            <person name="Wu L."/>
            <person name="Ma J."/>
        </authorList>
    </citation>
    <scope>NUCLEOTIDE SEQUENCE [LARGE SCALE GENOMIC DNA]</scope>
    <source>
        <strain evidence="8">NBRC 106396</strain>
    </source>
</reference>
<name>A0ABW2NIJ3_9BACL</name>
<dbReference type="InterPro" id="IPR017941">
    <property type="entry name" value="Rieske_2Fe-2S"/>
</dbReference>
<dbReference type="Proteomes" id="UP001596549">
    <property type="component" value="Unassembled WGS sequence"/>
</dbReference>
<dbReference type="InterPro" id="IPR038010">
    <property type="entry name" value="YhfW_C"/>
</dbReference>
<evidence type="ECO:0000256" key="3">
    <source>
        <dbReference type="ARBA" id="ARBA00023004"/>
    </source>
</evidence>
<evidence type="ECO:0000313" key="7">
    <source>
        <dbReference type="EMBL" id="MFC7370309.1"/>
    </source>
</evidence>
<keyword evidence="2" id="KW-0479">Metal-binding</keyword>
<organism evidence="7 8">
    <name type="scientific">Fictibacillus iocasae</name>
    <dbReference type="NCBI Taxonomy" id="2715437"/>
    <lineage>
        <taxon>Bacteria</taxon>
        <taxon>Bacillati</taxon>
        <taxon>Bacillota</taxon>
        <taxon>Bacilli</taxon>
        <taxon>Bacillales</taxon>
        <taxon>Fictibacillaceae</taxon>
        <taxon>Fictibacillus</taxon>
    </lineage>
</organism>
<dbReference type="InterPro" id="IPR036922">
    <property type="entry name" value="Rieske_2Fe-2S_sf"/>
</dbReference>
<keyword evidence="5" id="KW-1015">Disulfide bond</keyword>
<dbReference type="PROSITE" id="PS51296">
    <property type="entry name" value="RIESKE"/>
    <property type="match status" value="1"/>
</dbReference>
<dbReference type="PANTHER" id="PTHR13847">
    <property type="entry name" value="SARCOSINE DEHYDROGENASE-RELATED"/>
    <property type="match status" value="1"/>
</dbReference>
<keyword evidence="8" id="KW-1185">Reference proteome</keyword>
<comment type="caution">
    <text evidence="7">The sequence shown here is derived from an EMBL/GenBank/DDBJ whole genome shotgun (WGS) entry which is preliminary data.</text>
</comment>
<evidence type="ECO:0000259" key="6">
    <source>
        <dbReference type="PROSITE" id="PS51296"/>
    </source>
</evidence>
<keyword evidence="4" id="KW-0411">Iron-sulfur</keyword>
<dbReference type="Gene3D" id="3.50.50.60">
    <property type="entry name" value="FAD/NAD(P)-binding domain"/>
    <property type="match status" value="1"/>
</dbReference>
<keyword evidence="3" id="KW-0408">Iron</keyword>
<dbReference type="Pfam" id="PF00355">
    <property type="entry name" value="Rieske"/>
    <property type="match status" value="1"/>
</dbReference>
<feature type="domain" description="Rieske" evidence="6">
    <location>
        <begin position="422"/>
        <end position="509"/>
    </location>
</feature>
<evidence type="ECO:0000256" key="5">
    <source>
        <dbReference type="ARBA" id="ARBA00023157"/>
    </source>
</evidence>
<accession>A0ABW2NIJ3</accession>
<keyword evidence="1" id="KW-0001">2Fe-2S</keyword>
<evidence type="ECO:0000313" key="8">
    <source>
        <dbReference type="Proteomes" id="UP001596549"/>
    </source>
</evidence>
<dbReference type="PANTHER" id="PTHR13847:SF274">
    <property type="entry name" value="RIESKE 2FE-2S IRON-SULFUR PROTEIN YHFW-RELATED"/>
    <property type="match status" value="1"/>
</dbReference>
<dbReference type="InterPro" id="IPR005805">
    <property type="entry name" value="Rieske_Fe-S_prot_C"/>
</dbReference>
<dbReference type="Pfam" id="PF01266">
    <property type="entry name" value="DAO"/>
    <property type="match status" value="1"/>
</dbReference>
<dbReference type="SUPFAM" id="SSF51971">
    <property type="entry name" value="Nucleotide-binding domain"/>
    <property type="match status" value="1"/>
</dbReference>
<sequence>MTHQKQPGEMPKYPESFWRTGVEFPAFTKLQEDISVDVAVVGGGITGITTAYLLAKEGKKVVLLESGKLVNGTTGHTTAKITAQHDLIYDEFISKMGEEKAKLYYESQAEALNMMRSHIQDHSIDCDFSDQDATIYAEKEQDAAKVKKEYEAYQKLGIPSEYTETIELGLPVKAAVTMKNQAQFHPIKYLRHLIEHITNSGSMIYENTTVKEMDGGSSILTSDGYRVTAEHIIASSHFPFHDGMGFYFTRMYADRSYVVAVKTEKEYPGGMYYGESSPSRSLRDTPDVNGGKIVLISGESHKTGQGVSTIKHYEALEQYTRDTFGIQEFSFRWSAQDLTTLDKVPYIGFHSDNYLIATGFRKWGMTNSGVAAKLLTDLIMKRENKYKELYDPSRFRADPSVKKFIQENADVAKHLISGKIERPHKHPEDLNKDEGSLVRVNGKRCGGYRDADGRLHVVDTTCTHLGCETEWNSGDRTWDCPCHGSRFSFDGKVVEGPAKEPLGKVDYHN</sequence>
<dbReference type="InterPro" id="IPR036188">
    <property type="entry name" value="FAD/NAD-bd_sf"/>
</dbReference>
<dbReference type="EMBL" id="JBHTCP010000002">
    <property type="protein sequence ID" value="MFC7370309.1"/>
    <property type="molecule type" value="Genomic_DNA"/>
</dbReference>
<dbReference type="InterPro" id="IPR006076">
    <property type="entry name" value="FAD-dep_OxRdtase"/>
</dbReference>
<dbReference type="CDD" id="cd03477">
    <property type="entry name" value="Rieske_YhfW_C"/>
    <property type="match status" value="1"/>
</dbReference>
<gene>
    <name evidence="7" type="ORF">ACFQPF_01275</name>
</gene>
<evidence type="ECO:0000256" key="4">
    <source>
        <dbReference type="ARBA" id="ARBA00023014"/>
    </source>
</evidence>
<protein>
    <submittedName>
        <fullName evidence="7">FAD-dependent oxidoreductase</fullName>
    </submittedName>
</protein>
<dbReference type="Gene3D" id="3.30.9.10">
    <property type="entry name" value="D-Amino Acid Oxidase, subunit A, domain 2"/>
    <property type="match status" value="1"/>
</dbReference>
<proteinExistence type="predicted"/>
<evidence type="ECO:0000256" key="1">
    <source>
        <dbReference type="ARBA" id="ARBA00022714"/>
    </source>
</evidence>
<dbReference type="PRINTS" id="PR00162">
    <property type="entry name" value="RIESKE"/>
</dbReference>
<evidence type="ECO:0000256" key="2">
    <source>
        <dbReference type="ARBA" id="ARBA00022723"/>
    </source>
</evidence>
<dbReference type="Gene3D" id="2.102.10.10">
    <property type="entry name" value="Rieske [2Fe-2S] iron-sulphur domain"/>
    <property type="match status" value="1"/>
</dbReference>